<accession>A0A645IF05</accession>
<protein>
    <recommendedName>
        <fullName evidence="2">RND efflux pump membrane fusion protein barrel-sandwich domain-containing protein</fullName>
    </recommendedName>
</protein>
<gene>
    <name evidence="1" type="ORF">SDC9_197489</name>
</gene>
<proteinExistence type="predicted"/>
<dbReference type="PANTHER" id="PTHR30469">
    <property type="entry name" value="MULTIDRUG RESISTANCE PROTEIN MDTA"/>
    <property type="match status" value="1"/>
</dbReference>
<dbReference type="GO" id="GO:1990281">
    <property type="term" value="C:efflux pump complex"/>
    <property type="evidence" value="ECO:0007669"/>
    <property type="project" value="TreeGrafter"/>
</dbReference>
<name>A0A645IF05_9ZZZZ</name>
<evidence type="ECO:0008006" key="2">
    <source>
        <dbReference type="Google" id="ProtNLM"/>
    </source>
</evidence>
<dbReference type="GO" id="GO:0015562">
    <property type="term" value="F:efflux transmembrane transporter activity"/>
    <property type="evidence" value="ECO:0007669"/>
    <property type="project" value="TreeGrafter"/>
</dbReference>
<comment type="caution">
    <text evidence="1">The sequence shown here is derived from an EMBL/GenBank/DDBJ whole genome shotgun (WGS) entry which is preliminary data.</text>
</comment>
<evidence type="ECO:0000313" key="1">
    <source>
        <dbReference type="EMBL" id="MPN49865.1"/>
    </source>
</evidence>
<sequence length="116" mass="12804">MISPLGLEERKVKIEVTPSISLTEEKIGIGYDVDVQFLLYKEENSLAVPKTALFKDNGIDKVWIVNGRALHAIEVKTGMDLRTETVILSGLESDSFVVTGSNDEILKEGLKVVTKK</sequence>
<dbReference type="EMBL" id="VSSQ01113506">
    <property type="protein sequence ID" value="MPN49865.1"/>
    <property type="molecule type" value="Genomic_DNA"/>
</dbReference>
<reference evidence="1" key="1">
    <citation type="submission" date="2019-08" db="EMBL/GenBank/DDBJ databases">
        <authorList>
            <person name="Kucharzyk K."/>
            <person name="Murdoch R.W."/>
            <person name="Higgins S."/>
            <person name="Loffler F."/>
        </authorList>
    </citation>
    <scope>NUCLEOTIDE SEQUENCE</scope>
</reference>
<dbReference type="AlphaFoldDB" id="A0A645IF05"/>
<organism evidence="1">
    <name type="scientific">bioreactor metagenome</name>
    <dbReference type="NCBI Taxonomy" id="1076179"/>
    <lineage>
        <taxon>unclassified sequences</taxon>
        <taxon>metagenomes</taxon>
        <taxon>ecological metagenomes</taxon>
    </lineage>
</organism>
<dbReference type="Gene3D" id="2.40.420.20">
    <property type="match status" value="1"/>
</dbReference>